<accession>A0A8J2RN93</accession>
<dbReference type="EMBL" id="CAKKLH010000020">
    <property type="protein sequence ID" value="CAH0099500.1"/>
    <property type="molecule type" value="Genomic_DNA"/>
</dbReference>
<proteinExistence type="predicted"/>
<comment type="caution">
    <text evidence="1">The sequence shown here is derived from an EMBL/GenBank/DDBJ whole genome shotgun (WGS) entry which is preliminary data.</text>
</comment>
<dbReference type="OrthoDB" id="10624276at2759"/>
<keyword evidence="2" id="KW-1185">Reference proteome</keyword>
<evidence type="ECO:0000313" key="1">
    <source>
        <dbReference type="EMBL" id="CAH0099500.1"/>
    </source>
</evidence>
<organism evidence="1 2">
    <name type="scientific">Daphnia galeata</name>
    <dbReference type="NCBI Taxonomy" id="27404"/>
    <lineage>
        <taxon>Eukaryota</taxon>
        <taxon>Metazoa</taxon>
        <taxon>Ecdysozoa</taxon>
        <taxon>Arthropoda</taxon>
        <taxon>Crustacea</taxon>
        <taxon>Branchiopoda</taxon>
        <taxon>Diplostraca</taxon>
        <taxon>Cladocera</taxon>
        <taxon>Anomopoda</taxon>
        <taxon>Daphniidae</taxon>
        <taxon>Daphnia</taxon>
    </lineage>
</organism>
<sequence length="139" mass="15821">MLYYRWENWPQNWPLSRRIGFVFERTEECFTIGESIGLKTSHSPAPCNSLQSQKAQRGGAIQSIFLENLTDEQLDPGKRLSQYCEMTEKYRTNAWIKKELKAAGVDTECFFSHSTRGAAATRAMASGVLVESILRAGHW</sequence>
<dbReference type="AlphaFoldDB" id="A0A8J2RN93"/>
<evidence type="ECO:0000313" key="2">
    <source>
        <dbReference type="Proteomes" id="UP000789390"/>
    </source>
</evidence>
<name>A0A8J2RN93_9CRUS</name>
<gene>
    <name evidence="1" type="ORF">DGAL_LOCUS1639</name>
</gene>
<reference evidence="1" key="1">
    <citation type="submission" date="2021-11" db="EMBL/GenBank/DDBJ databases">
        <authorList>
            <person name="Schell T."/>
        </authorList>
    </citation>
    <scope>NUCLEOTIDE SEQUENCE</scope>
    <source>
        <strain evidence="1">M5</strain>
    </source>
</reference>
<protein>
    <recommendedName>
        <fullName evidence="3">Tyr recombinase domain-containing protein</fullName>
    </recommendedName>
</protein>
<evidence type="ECO:0008006" key="3">
    <source>
        <dbReference type="Google" id="ProtNLM"/>
    </source>
</evidence>
<dbReference type="Proteomes" id="UP000789390">
    <property type="component" value="Unassembled WGS sequence"/>
</dbReference>